<reference evidence="3 4" key="1">
    <citation type="submission" date="2016-11" db="EMBL/GenBank/DDBJ databases">
        <authorList>
            <person name="Jaros S."/>
            <person name="Januszkiewicz K."/>
            <person name="Wedrychowicz H."/>
        </authorList>
    </citation>
    <scope>NUCLEOTIDE SEQUENCE [LARGE SCALE GENOMIC DNA]</scope>
    <source>
        <strain evidence="3 4">CGMCC 4.2025</strain>
    </source>
</reference>
<organism evidence="3 4">
    <name type="scientific">Actinacidiphila paucisporea</name>
    <dbReference type="NCBI Taxonomy" id="310782"/>
    <lineage>
        <taxon>Bacteria</taxon>
        <taxon>Bacillati</taxon>
        <taxon>Actinomycetota</taxon>
        <taxon>Actinomycetes</taxon>
        <taxon>Kitasatosporales</taxon>
        <taxon>Streptomycetaceae</taxon>
        <taxon>Actinacidiphila</taxon>
    </lineage>
</organism>
<dbReference type="AlphaFoldDB" id="A0A1M7H8H8"/>
<evidence type="ECO:0000313" key="4">
    <source>
        <dbReference type="Proteomes" id="UP000184111"/>
    </source>
</evidence>
<keyword evidence="2" id="KW-0472">Membrane</keyword>
<dbReference type="EMBL" id="FRBI01000009">
    <property type="protein sequence ID" value="SHM24810.1"/>
    <property type="molecule type" value="Genomic_DNA"/>
</dbReference>
<protein>
    <submittedName>
        <fullName evidence="3">Uncharacterized protein</fullName>
    </submittedName>
</protein>
<evidence type="ECO:0000313" key="3">
    <source>
        <dbReference type="EMBL" id="SHM24810.1"/>
    </source>
</evidence>
<dbReference type="Proteomes" id="UP000184111">
    <property type="component" value="Unassembled WGS sequence"/>
</dbReference>
<feature type="compositionally biased region" description="Low complexity" evidence="1">
    <location>
        <begin position="42"/>
        <end position="55"/>
    </location>
</feature>
<proteinExistence type="predicted"/>
<feature type="transmembrane region" description="Helical" evidence="2">
    <location>
        <begin position="6"/>
        <end position="26"/>
    </location>
</feature>
<evidence type="ECO:0000256" key="1">
    <source>
        <dbReference type="SAM" id="MobiDB-lite"/>
    </source>
</evidence>
<keyword evidence="2" id="KW-1133">Transmembrane helix</keyword>
<accession>A0A1M7H8H8</accession>
<keyword evidence="4" id="KW-1185">Reference proteome</keyword>
<name>A0A1M7H8H8_9ACTN</name>
<gene>
    <name evidence="3" type="ORF">SAMN05216499_109193</name>
</gene>
<sequence length="80" mass="8439">MPHVLTIAAIDAAAWTVLSVPLGILIGRRPRHASPGPRHYGPTAVRTPATPATIPDPTPHTHSVAEQEELPARLLGSTAR</sequence>
<feature type="region of interest" description="Disordered" evidence="1">
    <location>
        <begin position="29"/>
        <end position="80"/>
    </location>
</feature>
<keyword evidence="2" id="KW-0812">Transmembrane</keyword>
<evidence type="ECO:0000256" key="2">
    <source>
        <dbReference type="SAM" id="Phobius"/>
    </source>
</evidence>